<dbReference type="GO" id="GO:0006412">
    <property type="term" value="P:translation"/>
    <property type="evidence" value="ECO:0007669"/>
    <property type="project" value="UniProtKB-UniRule"/>
</dbReference>
<evidence type="ECO:0000313" key="12">
    <source>
        <dbReference type="Proteomes" id="UP001178662"/>
    </source>
</evidence>
<dbReference type="InterPro" id="IPR020070">
    <property type="entry name" value="Ribosomal_bL9_N"/>
</dbReference>
<comment type="similarity">
    <text evidence="1 7">Belongs to the bacterial ribosomal protein bL9 family.</text>
</comment>
<dbReference type="NCBIfam" id="TIGR00158">
    <property type="entry name" value="L9"/>
    <property type="match status" value="1"/>
</dbReference>
<dbReference type="GO" id="GO:0003735">
    <property type="term" value="F:structural constituent of ribosome"/>
    <property type="evidence" value="ECO:0007669"/>
    <property type="project" value="InterPro"/>
</dbReference>
<dbReference type="EMBL" id="CP119317">
    <property type="protein sequence ID" value="WEK54222.1"/>
    <property type="molecule type" value="Genomic_DNA"/>
</dbReference>
<name>A0AA95EYC9_9BACL</name>
<evidence type="ECO:0000256" key="2">
    <source>
        <dbReference type="ARBA" id="ARBA00022730"/>
    </source>
</evidence>
<keyword evidence="4 7" id="KW-0689">Ribosomal protein</keyword>
<evidence type="ECO:0000256" key="7">
    <source>
        <dbReference type="HAMAP-Rule" id="MF_00503"/>
    </source>
</evidence>
<dbReference type="GO" id="GO:0005840">
    <property type="term" value="C:ribosome"/>
    <property type="evidence" value="ECO:0007669"/>
    <property type="project" value="UniProtKB-KW"/>
</dbReference>
<feature type="domain" description="Ribosomal protein L9" evidence="9">
    <location>
        <begin position="1"/>
        <end position="46"/>
    </location>
</feature>
<dbReference type="PANTHER" id="PTHR21368">
    <property type="entry name" value="50S RIBOSOMAL PROTEIN L9"/>
    <property type="match status" value="1"/>
</dbReference>
<dbReference type="SUPFAM" id="SSF55653">
    <property type="entry name" value="Ribosomal protein L9 C-domain"/>
    <property type="match status" value="1"/>
</dbReference>
<dbReference type="InterPro" id="IPR000244">
    <property type="entry name" value="Ribosomal_bL9"/>
</dbReference>
<organism evidence="11 12">
    <name type="scientific">Candidatus Cohnella colombiensis</name>
    <dbReference type="NCBI Taxonomy" id="3121368"/>
    <lineage>
        <taxon>Bacteria</taxon>
        <taxon>Bacillati</taxon>
        <taxon>Bacillota</taxon>
        <taxon>Bacilli</taxon>
        <taxon>Bacillales</taxon>
        <taxon>Paenibacillaceae</taxon>
        <taxon>Cohnella</taxon>
    </lineage>
</organism>
<feature type="coiled-coil region" evidence="8">
    <location>
        <begin position="43"/>
        <end position="71"/>
    </location>
</feature>
<keyword evidence="8" id="KW-0175">Coiled coil</keyword>
<dbReference type="Proteomes" id="UP001178662">
    <property type="component" value="Chromosome"/>
</dbReference>
<evidence type="ECO:0000313" key="11">
    <source>
        <dbReference type="EMBL" id="WEK54222.1"/>
    </source>
</evidence>
<dbReference type="InterPro" id="IPR036791">
    <property type="entry name" value="Ribosomal_bL9_C_sf"/>
</dbReference>
<dbReference type="SUPFAM" id="SSF55658">
    <property type="entry name" value="L9 N-domain-like"/>
    <property type="match status" value="1"/>
</dbReference>
<dbReference type="InterPro" id="IPR036935">
    <property type="entry name" value="Ribosomal_bL9_N_sf"/>
</dbReference>
<dbReference type="InterPro" id="IPR020594">
    <property type="entry name" value="Ribosomal_bL9_bac/chp"/>
</dbReference>
<feature type="domain" description="Large ribosomal subunit protein bL9 C-terminal" evidence="10">
    <location>
        <begin position="64"/>
        <end position="146"/>
    </location>
</feature>
<dbReference type="GO" id="GO:0019843">
    <property type="term" value="F:rRNA binding"/>
    <property type="evidence" value="ECO:0007669"/>
    <property type="project" value="UniProtKB-UniRule"/>
</dbReference>
<reference evidence="11" key="1">
    <citation type="submission" date="2023-03" db="EMBL/GenBank/DDBJ databases">
        <title>Andean soil-derived lignocellulolytic bacterial consortium as a source of novel taxa and putative plastic-active enzymes.</title>
        <authorList>
            <person name="Diaz-Garcia L."/>
            <person name="Chuvochina M."/>
            <person name="Feuerriegel G."/>
            <person name="Bunk B."/>
            <person name="Sproer C."/>
            <person name="Streit W.R."/>
            <person name="Rodriguez L.M."/>
            <person name="Overmann J."/>
            <person name="Jimenez D.J."/>
        </authorList>
    </citation>
    <scope>NUCLEOTIDE SEQUENCE</scope>
    <source>
        <strain evidence="11">MAG 2441</strain>
    </source>
</reference>
<comment type="function">
    <text evidence="7">Binds to the 23S rRNA.</text>
</comment>
<keyword evidence="3 7" id="KW-0694">RNA-binding</keyword>
<sequence length="148" mass="16136">MKVIFLQDVKGQGKKGEVKEVSEGYARNFLIPKGVVQIATDGAKKTLDQKNAAEQKKKDKEKDDAKALAARLTELTVTIKAKAGDGGRLFGAITSKQIAEALEASHKISIDKRKIELDDPIRTLGVTKVTVKVFPDVKGQLNVHIVEE</sequence>
<evidence type="ECO:0000256" key="3">
    <source>
        <dbReference type="ARBA" id="ARBA00022884"/>
    </source>
</evidence>
<protein>
    <recommendedName>
        <fullName evidence="6 7">Large ribosomal subunit protein bL9</fullName>
    </recommendedName>
</protein>
<keyword evidence="2 7" id="KW-0699">rRNA-binding</keyword>
<dbReference type="InterPro" id="IPR009027">
    <property type="entry name" value="Ribosomal_bL9/RNase_H1_N"/>
</dbReference>
<dbReference type="HAMAP" id="MF_00503">
    <property type="entry name" value="Ribosomal_bL9"/>
    <property type="match status" value="1"/>
</dbReference>
<keyword evidence="5 7" id="KW-0687">Ribonucleoprotein</keyword>
<dbReference type="Pfam" id="PF01281">
    <property type="entry name" value="Ribosomal_L9_N"/>
    <property type="match status" value="1"/>
</dbReference>
<gene>
    <name evidence="7 11" type="primary">rplI</name>
    <name evidence="11" type="ORF">P0Y55_16940</name>
</gene>
<evidence type="ECO:0000256" key="4">
    <source>
        <dbReference type="ARBA" id="ARBA00022980"/>
    </source>
</evidence>
<evidence type="ECO:0000256" key="8">
    <source>
        <dbReference type="SAM" id="Coils"/>
    </source>
</evidence>
<dbReference type="FunFam" id="3.10.430.100:FF:000002">
    <property type="entry name" value="50S ribosomal protein L9"/>
    <property type="match status" value="1"/>
</dbReference>
<dbReference type="Pfam" id="PF03948">
    <property type="entry name" value="Ribosomal_L9_C"/>
    <property type="match status" value="1"/>
</dbReference>
<dbReference type="AlphaFoldDB" id="A0AA95EYC9"/>
<dbReference type="InterPro" id="IPR020069">
    <property type="entry name" value="Ribosomal_bL9_C"/>
</dbReference>
<evidence type="ECO:0000256" key="6">
    <source>
        <dbReference type="ARBA" id="ARBA00035292"/>
    </source>
</evidence>
<evidence type="ECO:0000259" key="9">
    <source>
        <dbReference type="Pfam" id="PF01281"/>
    </source>
</evidence>
<accession>A0AA95EYC9</accession>
<keyword evidence="12" id="KW-1185">Reference proteome</keyword>
<proteinExistence type="inferred from homology"/>
<evidence type="ECO:0000256" key="5">
    <source>
        <dbReference type="ARBA" id="ARBA00023274"/>
    </source>
</evidence>
<evidence type="ECO:0000259" key="10">
    <source>
        <dbReference type="Pfam" id="PF03948"/>
    </source>
</evidence>
<dbReference type="Gene3D" id="3.40.5.10">
    <property type="entry name" value="Ribosomal protein L9, N-terminal domain"/>
    <property type="match status" value="1"/>
</dbReference>
<dbReference type="Gene3D" id="3.10.430.100">
    <property type="entry name" value="Ribosomal protein L9, C-terminal domain"/>
    <property type="match status" value="1"/>
</dbReference>
<evidence type="ECO:0000256" key="1">
    <source>
        <dbReference type="ARBA" id="ARBA00010605"/>
    </source>
</evidence>
<dbReference type="GO" id="GO:1990904">
    <property type="term" value="C:ribonucleoprotein complex"/>
    <property type="evidence" value="ECO:0007669"/>
    <property type="project" value="UniProtKB-KW"/>
</dbReference>